<dbReference type="InterPro" id="IPR001633">
    <property type="entry name" value="EAL_dom"/>
</dbReference>
<gene>
    <name evidence="6" type="ordered locus">DSC_15090</name>
</gene>
<dbReference type="Pfam" id="PF08447">
    <property type="entry name" value="PAS_3"/>
    <property type="match status" value="1"/>
</dbReference>
<dbReference type="SUPFAM" id="SSF55785">
    <property type="entry name" value="PYP-like sensor domain (PAS domain)"/>
    <property type="match status" value="2"/>
</dbReference>
<evidence type="ECO:0000313" key="6">
    <source>
        <dbReference type="EMBL" id="AER57662.1"/>
    </source>
</evidence>
<evidence type="ECO:0000313" key="7">
    <source>
        <dbReference type="Proteomes" id="UP000005870"/>
    </source>
</evidence>
<proteinExistence type="predicted"/>
<dbReference type="eggNOG" id="COG2199">
    <property type="taxonomic scope" value="Bacteria"/>
</dbReference>
<dbReference type="InterPro" id="IPR013655">
    <property type="entry name" value="PAS_fold_3"/>
</dbReference>
<feature type="domain" description="PAS" evidence="2">
    <location>
        <begin position="453"/>
        <end position="497"/>
    </location>
</feature>
<dbReference type="eggNOG" id="COG2202">
    <property type="taxonomic scope" value="Bacteria"/>
</dbReference>
<dbReference type="InterPro" id="IPR001610">
    <property type="entry name" value="PAC"/>
</dbReference>
<dbReference type="PROSITE" id="PS50887">
    <property type="entry name" value="GGDEF"/>
    <property type="match status" value="1"/>
</dbReference>
<dbReference type="Gene3D" id="3.30.70.270">
    <property type="match status" value="1"/>
</dbReference>
<dbReference type="SMART" id="SM00052">
    <property type="entry name" value="EAL"/>
    <property type="match status" value="1"/>
</dbReference>
<sequence length="996" mass="109878">MERPDSRHHPLQPVVQARTVLGFGLLLALALAIGLGYWVVSDRRHRLDAAERQSQALAAGVGRVINLELRNIERAMHGIAGDAQQLLETVPEQASALISESIAGVVSRHREIHSIVLVAANGVALTDGPGEPGFGDWIGRAPHGPDTRLQFGPAYALADGRWVLPLALAMPAGRGAGQRWILARLLTDELQSMTAGLDSGRDGVVSVIGPGNILLARSLDGTARPELVGRQVAVPSPQELRQRPEVAQHASQVDGLRRVVAGHALVHYPLQAWAGLSTRQVLLPWYRFVAIAVMLYLLYWALLLVMLRAVGRVDRAQRDILEQLQRNTEHLRLAQYTGKVGAWAMEQHTRELVWGGDISAMFGLGQAHSSSLRLFGRHVHPHDRRMLARRFASAWRSHSAFSSEFRLVADDGTERWVVGRGGVVQDQAGRQRMTGTLVDISERMEAMSRVSDAERQFRLIFDRNPLPFWVHDAHSLRFLEVNRAATVQYGFSREELLTMELGDLCPGGLPDASGLVEDPAAGFDAAHVSQHRRKDGSTLQVRVYGSEIRFGGRDARLVLAEDVSERLEYEKELAYRARHDQTTGLINVQTLSDRLDQGQHPGYQVVYLQLRGLQPIRDSLGRETADDVLRTLAARLQQWADDFGLAAHQPDEDFVLAILHPQRSSAALEAAIEAVREPIGQGDGAMQRLDARFGLAQDDGSGQRAERIIDNAALAAHALETAAFEISRYDGALARRYSERLRMAARLRAAIEQDEFELHFQPILRLADGSVAALEALVRWPQRDGTYIPPGDFIPLCEDTGLIVPLGNWILRRAAQAQAWLQRQGCQDLPVAVNVSAIQMLQGDLPGELEAACLQAGIAPHALHMELTESVVMNRPEQGMAAMQRLREAGVCISLDDFGTGFSSMSYLRHLPLSSIKLDRAFICDVDRDERNASICSALLMLGHSLGLVMIAEGVERPEELEWLRRHGCDQVQGFLLGRPQPLESALLRVRGVASH</sequence>
<dbReference type="InterPro" id="IPR052155">
    <property type="entry name" value="Biofilm_reg_signaling"/>
</dbReference>
<dbReference type="PROSITE" id="PS50113">
    <property type="entry name" value="PAC"/>
    <property type="match status" value="1"/>
</dbReference>
<keyword evidence="1" id="KW-0812">Transmembrane</keyword>
<keyword evidence="1" id="KW-1133">Transmembrane helix</keyword>
<dbReference type="SUPFAM" id="SSF55073">
    <property type="entry name" value="Nucleotide cyclase"/>
    <property type="match status" value="1"/>
</dbReference>
<dbReference type="SMART" id="SM00086">
    <property type="entry name" value="PAC"/>
    <property type="match status" value="2"/>
</dbReference>
<keyword evidence="7" id="KW-1185">Reference proteome</keyword>
<evidence type="ECO:0000259" key="3">
    <source>
        <dbReference type="PROSITE" id="PS50113"/>
    </source>
</evidence>
<dbReference type="SMART" id="SM00267">
    <property type="entry name" value="GGDEF"/>
    <property type="match status" value="1"/>
</dbReference>
<dbReference type="Gene3D" id="3.20.20.450">
    <property type="entry name" value="EAL domain"/>
    <property type="match status" value="1"/>
</dbReference>
<dbReference type="InterPro" id="IPR000700">
    <property type="entry name" value="PAS-assoc_C"/>
</dbReference>
<dbReference type="CDD" id="cd01948">
    <property type="entry name" value="EAL"/>
    <property type="match status" value="1"/>
</dbReference>
<dbReference type="InterPro" id="IPR029787">
    <property type="entry name" value="Nucleotide_cyclase"/>
</dbReference>
<evidence type="ECO:0000256" key="1">
    <source>
        <dbReference type="SAM" id="Phobius"/>
    </source>
</evidence>
<dbReference type="HOGENOM" id="CLU_000445_70_20_6"/>
<dbReference type="STRING" id="1045855.DSC_15090"/>
<dbReference type="KEGG" id="psd:DSC_15090"/>
<evidence type="ECO:0000259" key="4">
    <source>
        <dbReference type="PROSITE" id="PS50883"/>
    </source>
</evidence>
<name>G7UW04_PSEUP</name>
<dbReference type="SMART" id="SM00091">
    <property type="entry name" value="PAS"/>
    <property type="match status" value="1"/>
</dbReference>
<evidence type="ECO:0000259" key="2">
    <source>
        <dbReference type="PROSITE" id="PS50112"/>
    </source>
</evidence>
<dbReference type="CDD" id="cd00130">
    <property type="entry name" value="PAS"/>
    <property type="match status" value="1"/>
</dbReference>
<dbReference type="InterPro" id="IPR000160">
    <property type="entry name" value="GGDEF_dom"/>
</dbReference>
<dbReference type="PANTHER" id="PTHR44757">
    <property type="entry name" value="DIGUANYLATE CYCLASE DGCP"/>
    <property type="match status" value="1"/>
</dbReference>
<feature type="domain" description="PAC" evidence="3">
    <location>
        <begin position="401"/>
        <end position="452"/>
    </location>
</feature>
<feature type="transmembrane region" description="Helical" evidence="1">
    <location>
        <begin position="285"/>
        <end position="307"/>
    </location>
</feature>
<dbReference type="Gene3D" id="2.10.70.100">
    <property type="match status" value="1"/>
</dbReference>
<evidence type="ECO:0000259" key="5">
    <source>
        <dbReference type="PROSITE" id="PS50887"/>
    </source>
</evidence>
<dbReference type="InterPro" id="IPR035919">
    <property type="entry name" value="EAL_sf"/>
</dbReference>
<dbReference type="Pfam" id="PF00990">
    <property type="entry name" value="GGDEF"/>
    <property type="match status" value="1"/>
</dbReference>
<dbReference type="PANTHER" id="PTHR44757:SF2">
    <property type="entry name" value="BIOFILM ARCHITECTURE MAINTENANCE PROTEIN MBAA"/>
    <property type="match status" value="1"/>
</dbReference>
<protein>
    <submittedName>
        <fullName evidence="6">PAS/PAC sensor-containing diguanylate cyclase/phosphodiesterase</fullName>
    </submittedName>
</protein>
<dbReference type="PROSITE" id="PS50112">
    <property type="entry name" value="PAS"/>
    <property type="match status" value="1"/>
</dbReference>
<dbReference type="Proteomes" id="UP000005870">
    <property type="component" value="Chromosome"/>
</dbReference>
<dbReference type="Gene3D" id="3.30.450.20">
    <property type="entry name" value="PAS domain"/>
    <property type="match status" value="4"/>
</dbReference>
<dbReference type="NCBIfam" id="TIGR00229">
    <property type="entry name" value="sensory_box"/>
    <property type="match status" value="1"/>
</dbReference>
<dbReference type="EMBL" id="CP003093">
    <property type="protein sequence ID" value="AER57662.1"/>
    <property type="molecule type" value="Genomic_DNA"/>
</dbReference>
<organism evidence="6 7">
    <name type="scientific">Pseudoxanthomonas spadix (strain BD-a59)</name>
    <dbReference type="NCBI Taxonomy" id="1045855"/>
    <lineage>
        <taxon>Bacteria</taxon>
        <taxon>Pseudomonadati</taxon>
        <taxon>Pseudomonadota</taxon>
        <taxon>Gammaproteobacteria</taxon>
        <taxon>Lysobacterales</taxon>
        <taxon>Lysobacteraceae</taxon>
        <taxon>Pseudoxanthomonas</taxon>
    </lineage>
</organism>
<feature type="transmembrane region" description="Helical" evidence="1">
    <location>
        <begin position="20"/>
        <end position="40"/>
    </location>
</feature>
<dbReference type="PROSITE" id="PS50883">
    <property type="entry name" value="EAL"/>
    <property type="match status" value="1"/>
</dbReference>
<dbReference type="SUPFAM" id="SSF141868">
    <property type="entry name" value="EAL domain-like"/>
    <property type="match status" value="1"/>
</dbReference>
<feature type="domain" description="EAL" evidence="4">
    <location>
        <begin position="740"/>
        <end position="994"/>
    </location>
</feature>
<dbReference type="InterPro" id="IPR035965">
    <property type="entry name" value="PAS-like_dom_sf"/>
</dbReference>
<keyword evidence="1" id="KW-0472">Membrane</keyword>
<dbReference type="InterPro" id="IPR043128">
    <property type="entry name" value="Rev_trsase/Diguanyl_cyclase"/>
</dbReference>
<dbReference type="eggNOG" id="COG2200">
    <property type="taxonomic scope" value="Bacteria"/>
</dbReference>
<dbReference type="RefSeq" id="WP_014161835.1">
    <property type="nucleotide sequence ID" value="NC_016147.2"/>
</dbReference>
<dbReference type="OrthoDB" id="197861at2"/>
<reference evidence="6 7" key="1">
    <citation type="journal article" date="2012" name="J. Bacteriol.">
        <title>Complete Genome Sequence of the BTEX-Degrading Bacterium Pseudoxanthomonas spadix BD-a59.</title>
        <authorList>
            <person name="Lee S.H."/>
            <person name="Jin H.M."/>
            <person name="Lee H.J."/>
            <person name="Kim J.M."/>
            <person name="Jeon C.O."/>
        </authorList>
    </citation>
    <scope>NUCLEOTIDE SEQUENCE [LARGE SCALE GENOMIC DNA]</scope>
    <source>
        <strain evidence="6 7">BD-a59</strain>
    </source>
</reference>
<accession>G7UW04</accession>
<dbReference type="CDD" id="cd12915">
    <property type="entry name" value="PDC2_DGC_like"/>
    <property type="match status" value="1"/>
</dbReference>
<dbReference type="Pfam" id="PF00563">
    <property type="entry name" value="EAL"/>
    <property type="match status" value="1"/>
</dbReference>
<dbReference type="InterPro" id="IPR000014">
    <property type="entry name" value="PAS"/>
</dbReference>
<feature type="domain" description="GGDEF" evidence="5">
    <location>
        <begin position="601"/>
        <end position="731"/>
    </location>
</feature>
<dbReference type="Pfam" id="PF13426">
    <property type="entry name" value="PAS_9"/>
    <property type="match status" value="1"/>
</dbReference>
<dbReference type="AlphaFoldDB" id="G7UW04"/>